<evidence type="ECO:0000256" key="7">
    <source>
        <dbReference type="PROSITE-ProRule" id="PRU00283"/>
    </source>
</evidence>
<feature type="domain" description="Kinesin motor" evidence="9">
    <location>
        <begin position="24"/>
        <end position="346"/>
    </location>
</feature>
<dbReference type="CDD" id="cd01374">
    <property type="entry name" value="KISc_CENP_E"/>
    <property type="match status" value="2"/>
</dbReference>
<dbReference type="PANTHER" id="PTHR47968">
    <property type="entry name" value="CENTROMERE PROTEIN E"/>
    <property type="match status" value="1"/>
</dbReference>
<dbReference type="InterPro" id="IPR021881">
    <property type="entry name" value="NACK_C"/>
</dbReference>
<evidence type="ECO:0000256" key="1">
    <source>
        <dbReference type="ARBA" id="ARBA00007310"/>
    </source>
</evidence>
<dbReference type="Proteomes" id="UP000188354">
    <property type="component" value="Chromosome LG03"/>
</dbReference>
<feature type="binding site" evidence="7">
    <location>
        <begin position="585"/>
        <end position="592"/>
    </location>
    <ligand>
        <name>ATP</name>
        <dbReference type="ChEBI" id="CHEBI:30616"/>
    </ligand>
</feature>
<name>A0A1J7HPK3_LUPAN</name>
<dbReference type="InterPro" id="IPR027640">
    <property type="entry name" value="Kinesin-like_fam"/>
</dbReference>
<gene>
    <name evidence="10" type="ORF">TanjilG_05357</name>
</gene>
<sequence>MGAIAGEEVVKWEKMQGVSGREENILVLLRLRPLNDKEISVNEVPAWECINQTTILYRNTLREGSTFPSAYTFDRVFRGDCCTKQVYDEGPKEIALSVVGGINSSIFAYGQTSSGKTYTMNGITEYAAADIFDYINRHEERAFVLKFSAIEIYNEIIRDLLSSENTPLRLRDDPEKGPILEKLTEETLRDWEHLKELISFCEAQRQVGETYLNDRSSRSHQIIRLTIESSAREFLGKSNSTTLAASVNFVDLAGSERASQALSAGSRLKEGCHINRSLLTLSTVIRKLSKGRQGHINYRDSKLTRILQPSLGGNARTAIICTLSPAQSHVEQTRNTLLFACCAKEVTTKAQVNVVMSDKALVNKLQKEVERLESELRTPGPPSNNGDYASMLRKKDHQIEKMEKEIRELIKERDLAQSRVEDLLLMVGNYQKSGKEKDDTWEDDNSVSESSSTYHPGHSDVRIRQFNNPHYNEEEDSESTPEEVVKWEKMQGVSGREENILVLLRLRPLNDKEISVNEVPAWECINQTTILYRNTLREGSTFPSAYTFDRVFRGDCCTKQVYDEGPKEIALSVVGGINSSIFAYGQTSSGKTYTMNGITEYAAADIFDYINRHEERAFVLKFSAIEIYNEIIRDLLSSENTPLRLRDDPEKGPILEKLTEETLRDWEHLKELISFCEAQRQVGETYLNDRSSRSHQIIRLTIESSAREFLGKSNSTTLAASVNFVDLAGSERASQALSAGSRLKEGCHINRSLLTLSTVIRKLSKGRQGHINYRDSKLTRILQPSLGGNARTAIICTLSPAQSHVEQTRNTLLFACCAKEVTTKAQVNVVMSDKALVNKLQKEVERLESELRTPGPPSNNGDYASMLRKKDHQIEKMEKEIRELIKERDLAQSRVEDLLLMVGNYQKSGKEKDDTWEDDNSVSESSSTYHPGHSDVRIRQFNNPHYNEEEDSESTPEEYPEEYCKEVQCVELEESSRDELEYPVPSTSDNGVLVLPLSGEENVTSQEILTPVDEEMEDRQFQANSTYSVLEQRLNDVQLSIDSSVGSYPDEQSPQAISSTMSNFRNLKLTRSWSCREHYMTGFSTPPNGFGQGFLGKQDSFQRKFLPLTVGASSRLSMNGSASSVDDSKSSSIRTSANEDITSIQTFVAGMKEMVKHEYEKQLVDGQDQHMFGKNVRDVGVNPMLELEAPPIEWPLQFKKLQEEIFELWQTCSVSLVHRTYFFLLFSGDPTDSIYMEVELRRLSFLKETFLNGNHSMEDGQIVPLTSSVKALRRERETLIKLMQKRLSSEERKSVFKKWDIPLDSKRRRMQLAYRLWSNTDMNHITESAAIVAKLVKFSEQGKALKGMFGLSFTPQCSQGRSYSWRSRRASLY</sequence>
<dbReference type="SMART" id="SM00129">
    <property type="entry name" value="KISc"/>
    <property type="match status" value="2"/>
</dbReference>
<feature type="domain" description="Kinesin motor" evidence="9">
    <location>
        <begin position="499"/>
        <end position="821"/>
    </location>
</feature>
<keyword evidence="6 7" id="KW-0505">Motor protein</keyword>
<dbReference type="GO" id="GO:0008017">
    <property type="term" value="F:microtubule binding"/>
    <property type="evidence" value="ECO:0007669"/>
    <property type="project" value="InterPro"/>
</dbReference>
<evidence type="ECO:0000256" key="6">
    <source>
        <dbReference type="ARBA" id="ARBA00023175"/>
    </source>
</evidence>
<dbReference type="GO" id="GO:0005524">
    <property type="term" value="F:ATP binding"/>
    <property type="evidence" value="ECO:0007669"/>
    <property type="project" value="UniProtKB-UniRule"/>
</dbReference>
<evidence type="ECO:0000313" key="10">
    <source>
        <dbReference type="EMBL" id="OIW14736.1"/>
    </source>
</evidence>
<dbReference type="PROSITE" id="PS00411">
    <property type="entry name" value="KINESIN_MOTOR_1"/>
    <property type="match status" value="2"/>
</dbReference>
<dbReference type="PANTHER" id="PTHR47968:SF18">
    <property type="entry name" value="KINESIN-LIKE PROTEIN KIN-7F"/>
    <property type="match status" value="1"/>
</dbReference>
<evidence type="ECO:0000256" key="2">
    <source>
        <dbReference type="ARBA" id="ARBA00022701"/>
    </source>
</evidence>
<dbReference type="PRINTS" id="PR00380">
    <property type="entry name" value="KINESINHEAVY"/>
</dbReference>
<protein>
    <recommendedName>
        <fullName evidence="9">Kinesin motor domain-containing protein</fullName>
    </recommendedName>
</protein>
<dbReference type="Pfam" id="PF00225">
    <property type="entry name" value="Kinesin"/>
    <property type="match status" value="2"/>
</dbReference>
<keyword evidence="3 7" id="KW-0547">Nucleotide-binding</keyword>
<dbReference type="SUPFAM" id="SSF52540">
    <property type="entry name" value="P-loop containing nucleoside triphosphate hydrolases"/>
    <property type="match status" value="2"/>
</dbReference>
<dbReference type="InterPro" id="IPR001752">
    <property type="entry name" value="Kinesin_motor_dom"/>
</dbReference>
<dbReference type="InterPro" id="IPR019821">
    <property type="entry name" value="Kinesin_motor_CS"/>
</dbReference>
<organism evidence="10 11">
    <name type="scientific">Lupinus angustifolius</name>
    <name type="common">Narrow-leaved blue lupine</name>
    <dbReference type="NCBI Taxonomy" id="3871"/>
    <lineage>
        <taxon>Eukaryota</taxon>
        <taxon>Viridiplantae</taxon>
        <taxon>Streptophyta</taxon>
        <taxon>Embryophyta</taxon>
        <taxon>Tracheophyta</taxon>
        <taxon>Spermatophyta</taxon>
        <taxon>Magnoliopsida</taxon>
        <taxon>eudicotyledons</taxon>
        <taxon>Gunneridae</taxon>
        <taxon>Pentapetalae</taxon>
        <taxon>rosids</taxon>
        <taxon>fabids</taxon>
        <taxon>Fabales</taxon>
        <taxon>Fabaceae</taxon>
        <taxon>Papilionoideae</taxon>
        <taxon>50 kb inversion clade</taxon>
        <taxon>genistoids sensu lato</taxon>
        <taxon>core genistoids</taxon>
        <taxon>Genisteae</taxon>
        <taxon>Lupinus</taxon>
    </lineage>
</organism>
<feature type="region of interest" description="Disordered" evidence="8">
    <location>
        <begin position="908"/>
        <end position="938"/>
    </location>
</feature>
<keyword evidence="11" id="KW-1185">Reference proteome</keyword>
<dbReference type="Pfam" id="PF11995">
    <property type="entry name" value="DUF3490"/>
    <property type="match status" value="1"/>
</dbReference>
<dbReference type="EMBL" id="CM007363">
    <property type="protein sequence ID" value="OIW14736.1"/>
    <property type="molecule type" value="Genomic_DNA"/>
</dbReference>
<dbReference type="Gramene" id="OIW14736">
    <property type="protein sequence ID" value="OIW14736"/>
    <property type="gene ID" value="TanjilG_05357"/>
</dbReference>
<evidence type="ECO:0000259" key="9">
    <source>
        <dbReference type="PROSITE" id="PS50067"/>
    </source>
</evidence>
<dbReference type="GO" id="GO:0005874">
    <property type="term" value="C:microtubule"/>
    <property type="evidence" value="ECO:0007669"/>
    <property type="project" value="UniProtKB-KW"/>
</dbReference>
<dbReference type="GO" id="GO:0007018">
    <property type="term" value="P:microtubule-based movement"/>
    <property type="evidence" value="ECO:0007669"/>
    <property type="project" value="InterPro"/>
</dbReference>
<dbReference type="FunFam" id="3.40.850.10:FF:000016">
    <property type="entry name" value="Kinesin-like protein"/>
    <property type="match status" value="2"/>
</dbReference>
<reference evidence="10 11" key="1">
    <citation type="journal article" date="2017" name="Plant Biotechnol. J.">
        <title>A comprehensive draft genome sequence for lupin (Lupinus angustifolius), an emerging health food: insights into plant-microbe interactions and legume evolution.</title>
        <authorList>
            <person name="Hane J.K."/>
            <person name="Ming Y."/>
            <person name="Kamphuis L.G."/>
            <person name="Nelson M.N."/>
            <person name="Garg G."/>
            <person name="Atkins C.A."/>
            <person name="Bayer P.E."/>
            <person name="Bravo A."/>
            <person name="Bringans S."/>
            <person name="Cannon S."/>
            <person name="Edwards D."/>
            <person name="Foley R."/>
            <person name="Gao L.L."/>
            <person name="Harrison M.J."/>
            <person name="Huang W."/>
            <person name="Hurgobin B."/>
            <person name="Li S."/>
            <person name="Liu C.W."/>
            <person name="McGrath A."/>
            <person name="Morahan G."/>
            <person name="Murray J."/>
            <person name="Weller J."/>
            <person name="Jian J."/>
            <person name="Singh K.B."/>
        </authorList>
    </citation>
    <scope>NUCLEOTIDE SEQUENCE [LARGE SCALE GENOMIC DNA]</scope>
    <source>
        <strain evidence="11">cv. Tanjil</strain>
        <tissue evidence="10">Whole plant</tissue>
    </source>
</reference>
<keyword evidence="4 7" id="KW-0067">ATP-binding</keyword>
<dbReference type="GO" id="GO:0003777">
    <property type="term" value="F:microtubule motor activity"/>
    <property type="evidence" value="ECO:0007669"/>
    <property type="project" value="InterPro"/>
</dbReference>
<evidence type="ECO:0000256" key="3">
    <source>
        <dbReference type="ARBA" id="ARBA00022741"/>
    </source>
</evidence>
<keyword evidence="5" id="KW-0175">Coiled coil</keyword>
<feature type="region of interest" description="Disordered" evidence="8">
    <location>
        <begin position="847"/>
        <end position="868"/>
    </location>
</feature>
<evidence type="ECO:0000256" key="8">
    <source>
        <dbReference type="SAM" id="MobiDB-lite"/>
    </source>
</evidence>
<feature type="region of interest" description="Disordered" evidence="8">
    <location>
        <begin position="372"/>
        <end position="393"/>
    </location>
</feature>
<dbReference type="Gene3D" id="3.40.850.10">
    <property type="entry name" value="Kinesin motor domain"/>
    <property type="match status" value="2"/>
</dbReference>
<accession>A0A1J7HPK3</accession>
<dbReference type="PROSITE" id="PS50067">
    <property type="entry name" value="KINESIN_MOTOR_2"/>
    <property type="match status" value="2"/>
</dbReference>
<dbReference type="InterPro" id="IPR027417">
    <property type="entry name" value="P-loop_NTPase"/>
</dbReference>
<dbReference type="STRING" id="3871.A0A1J7HPK3"/>
<proteinExistence type="inferred from homology"/>
<evidence type="ECO:0000256" key="4">
    <source>
        <dbReference type="ARBA" id="ARBA00022840"/>
    </source>
</evidence>
<comment type="similarity">
    <text evidence="1">Belongs to the TRAFAC class myosin-kinesin ATPase superfamily. Kinesin family. KIN-7 subfamily.</text>
</comment>
<evidence type="ECO:0000256" key="5">
    <source>
        <dbReference type="ARBA" id="ARBA00023054"/>
    </source>
</evidence>
<keyword evidence="2" id="KW-0493">Microtubule</keyword>
<dbReference type="InterPro" id="IPR036961">
    <property type="entry name" value="Kinesin_motor_dom_sf"/>
</dbReference>
<feature type="region of interest" description="Disordered" evidence="8">
    <location>
        <begin position="434"/>
        <end position="463"/>
    </location>
</feature>
<feature type="binding site" evidence="7">
    <location>
        <begin position="110"/>
        <end position="117"/>
    </location>
    <ligand>
        <name>ATP</name>
        <dbReference type="ChEBI" id="CHEBI:30616"/>
    </ligand>
</feature>
<evidence type="ECO:0000313" key="11">
    <source>
        <dbReference type="Proteomes" id="UP000188354"/>
    </source>
</evidence>